<evidence type="ECO:0000256" key="1">
    <source>
        <dbReference type="SAM" id="Phobius"/>
    </source>
</evidence>
<keyword evidence="1" id="KW-0472">Membrane</keyword>
<name>A0A8T0HKA0_CERPU</name>
<keyword evidence="1" id="KW-0812">Transmembrane</keyword>
<evidence type="ECO:0000313" key="2">
    <source>
        <dbReference type="EMBL" id="KAG0571193.1"/>
    </source>
</evidence>
<dbReference type="Proteomes" id="UP000822688">
    <property type="component" value="Chromosome 6"/>
</dbReference>
<feature type="transmembrane region" description="Helical" evidence="1">
    <location>
        <begin position="51"/>
        <end position="70"/>
    </location>
</feature>
<gene>
    <name evidence="2" type="ORF">KC19_6G218600</name>
</gene>
<sequence>MLCDLSLRYSILKDRVGTARLSISNRLWPPRMNSGWLLCVEDNMTWGGCPIYVSNLIILSLIMSVSVVFLRNNASTFWLRAHFNGESYRLRLLLVMNEVTRTVSIL</sequence>
<dbReference type="AlphaFoldDB" id="A0A8T0HKA0"/>
<comment type="caution">
    <text evidence="2">The sequence shown here is derived from an EMBL/GenBank/DDBJ whole genome shotgun (WGS) entry which is preliminary data.</text>
</comment>
<keyword evidence="3" id="KW-1185">Reference proteome</keyword>
<organism evidence="2 3">
    <name type="scientific">Ceratodon purpureus</name>
    <name type="common">Fire moss</name>
    <name type="synonym">Dicranum purpureum</name>
    <dbReference type="NCBI Taxonomy" id="3225"/>
    <lineage>
        <taxon>Eukaryota</taxon>
        <taxon>Viridiplantae</taxon>
        <taxon>Streptophyta</taxon>
        <taxon>Embryophyta</taxon>
        <taxon>Bryophyta</taxon>
        <taxon>Bryophytina</taxon>
        <taxon>Bryopsida</taxon>
        <taxon>Dicranidae</taxon>
        <taxon>Pseudoditrichales</taxon>
        <taxon>Ditrichaceae</taxon>
        <taxon>Ceratodon</taxon>
    </lineage>
</organism>
<evidence type="ECO:0000313" key="3">
    <source>
        <dbReference type="Proteomes" id="UP000822688"/>
    </source>
</evidence>
<protein>
    <submittedName>
        <fullName evidence="2">Uncharacterized protein</fullName>
    </submittedName>
</protein>
<reference evidence="2 3" key="1">
    <citation type="submission" date="2020-06" db="EMBL/GenBank/DDBJ databases">
        <title>WGS assembly of Ceratodon purpureus strain R40.</title>
        <authorList>
            <person name="Carey S.B."/>
            <person name="Jenkins J."/>
            <person name="Shu S."/>
            <person name="Lovell J.T."/>
            <person name="Sreedasyam A."/>
            <person name="Maumus F."/>
            <person name="Tiley G.P."/>
            <person name="Fernandez-Pozo N."/>
            <person name="Barry K."/>
            <person name="Chen C."/>
            <person name="Wang M."/>
            <person name="Lipzen A."/>
            <person name="Daum C."/>
            <person name="Saski C.A."/>
            <person name="Payton A.C."/>
            <person name="Mcbreen J.C."/>
            <person name="Conrad R.E."/>
            <person name="Kollar L.M."/>
            <person name="Olsson S."/>
            <person name="Huttunen S."/>
            <person name="Landis J.B."/>
            <person name="Wickett N.J."/>
            <person name="Johnson M.G."/>
            <person name="Rensing S.A."/>
            <person name="Grimwood J."/>
            <person name="Schmutz J."/>
            <person name="Mcdaniel S.F."/>
        </authorList>
    </citation>
    <scope>NUCLEOTIDE SEQUENCE [LARGE SCALE GENOMIC DNA]</scope>
    <source>
        <strain evidence="2 3">R40</strain>
    </source>
</reference>
<accession>A0A8T0HKA0</accession>
<dbReference type="EMBL" id="CM026427">
    <property type="protein sequence ID" value="KAG0571193.1"/>
    <property type="molecule type" value="Genomic_DNA"/>
</dbReference>
<keyword evidence="1" id="KW-1133">Transmembrane helix</keyword>
<proteinExistence type="predicted"/>